<reference evidence="2" key="1">
    <citation type="journal article" date="2021" name="Proc. Natl. Acad. Sci. U.S.A.">
        <title>Global biogeography of chemosynthetic symbionts reveals both localized and globally distributed symbiont groups. .</title>
        <authorList>
            <person name="Osvatic J.T."/>
            <person name="Wilkins L.G.E."/>
            <person name="Leibrecht L."/>
            <person name="Leray M."/>
            <person name="Zauner S."/>
            <person name="Polzin J."/>
            <person name="Camacho Y."/>
            <person name="Gros O."/>
            <person name="van Gils J.A."/>
            <person name="Eisen J.A."/>
            <person name="Petersen J.M."/>
            <person name="Yuen B."/>
        </authorList>
    </citation>
    <scope>NUCLEOTIDE SEQUENCE</scope>
    <source>
        <strain evidence="2">MAGL173</strain>
    </source>
</reference>
<dbReference type="PANTHER" id="PTHR42852:SF13">
    <property type="entry name" value="PROTEIN DIPZ"/>
    <property type="match status" value="1"/>
</dbReference>
<evidence type="ECO:0000259" key="1">
    <source>
        <dbReference type="PROSITE" id="PS51352"/>
    </source>
</evidence>
<dbReference type="Pfam" id="PF00578">
    <property type="entry name" value="AhpC-TSA"/>
    <property type="match status" value="1"/>
</dbReference>
<dbReference type="CDD" id="cd02966">
    <property type="entry name" value="TlpA_like_family"/>
    <property type="match status" value="1"/>
</dbReference>
<dbReference type="EMBL" id="JAEPDI010000001">
    <property type="protein sequence ID" value="MCG7937860.1"/>
    <property type="molecule type" value="Genomic_DNA"/>
</dbReference>
<name>A0A9E4K352_9GAMM</name>
<organism evidence="2 3">
    <name type="scientific">Candidatus Thiodiazotropha lotti</name>
    <dbReference type="NCBI Taxonomy" id="2792787"/>
    <lineage>
        <taxon>Bacteria</taxon>
        <taxon>Pseudomonadati</taxon>
        <taxon>Pseudomonadota</taxon>
        <taxon>Gammaproteobacteria</taxon>
        <taxon>Chromatiales</taxon>
        <taxon>Sedimenticolaceae</taxon>
        <taxon>Candidatus Thiodiazotropha</taxon>
    </lineage>
</organism>
<dbReference type="GO" id="GO:0016491">
    <property type="term" value="F:oxidoreductase activity"/>
    <property type="evidence" value="ECO:0007669"/>
    <property type="project" value="InterPro"/>
</dbReference>
<evidence type="ECO:0000313" key="3">
    <source>
        <dbReference type="Proteomes" id="UP000886687"/>
    </source>
</evidence>
<dbReference type="InterPro" id="IPR036249">
    <property type="entry name" value="Thioredoxin-like_sf"/>
</dbReference>
<dbReference type="InterPro" id="IPR013766">
    <property type="entry name" value="Thioredoxin_domain"/>
</dbReference>
<dbReference type="Proteomes" id="UP000886687">
    <property type="component" value="Unassembled WGS sequence"/>
</dbReference>
<dbReference type="AlphaFoldDB" id="A0A9E4K352"/>
<evidence type="ECO:0000313" key="2">
    <source>
        <dbReference type="EMBL" id="MCG7937860.1"/>
    </source>
</evidence>
<comment type="caution">
    <text evidence="2">The sequence shown here is derived from an EMBL/GenBank/DDBJ whole genome shotgun (WGS) entry which is preliminary data.</text>
</comment>
<sequence length="134" mass="15325">MNDLNEVPHKLSEAKGKVVLINFWASWCPPCIEEMPSLIRLVEQLKTDDLQVFAVNVNENRNRVARIASKLGFNFPVLLDATKSVAKDWRIKVYPSSFLIDKQGFLRFKAIGPVVWDSEESITQVHQLLSEPYP</sequence>
<proteinExistence type="predicted"/>
<dbReference type="GO" id="GO:0016209">
    <property type="term" value="F:antioxidant activity"/>
    <property type="evidence" value="ECO:0007669"/>
    <property type="project" value="InterPro"/>
</dbReference>
<dbReference type="InterPro" id="IPR050553">
    <property type="entry name" value="Thioredoxin_ResA/DsbE_sf"/>
</dbReference>
<protein>
    <submittedName>
        <fullName evidence="2">TlpA family protein disulfide reductase</fullName>
    </submittedName>
</protein>
<dbReference type="PANTHER" id="PTHR42852">
    <property type="entry name" value="THIOL:DISULFIDE INTERCHANGE PROTEIN DSBE"/>
    <property type="match status" value="1"/>
</dbReference>
<accession>A0A9E4K352</accession>
<dbReference type="InterPro" id="IPR000866">
    <property type="entry name" value="AhpC/TSA"/>
</dbReference>
<dbReference type="SUPFAM" id="SSF52833">
    <property type="entry name" value="Thioredoxin-like"/>
    <property type="match status" value="1"/>
</dbReference>
<feature type="domain" description="Thioredoxin" evidence="1">
    <location>
        <begin position="1"/>
        <end position="130"/>
    </location>
</feature>
<dbReference type="Gene3D" id="3.40.30.10">
    <property type="entry name" value="Glutaredoxin"/>
    <property type="match status" value="1"/>
</dbReference>
<gene>
    <name evidence="2" type="ORF">JAZ04_03235</name>
</gene>
<dbReference type="PROSITE" id="PS51352">
    <property type="entry name" value="THIOREDOXIN_2"/>
    <property type="match status" value="1"/>
</dbReference>